<dbReference type="OrthoDB" id="871343at2"/>
<keyword evidence="2" id="KW-1185">Reference proteome</keyword>
<gene>
    <name evidence="1" type="ORF">HYN43_023430</name>
</gene>
<sequence length="288" mass="32083">MILVADSGSSKTDWLLTVSDQETRSFLTAGLNPYFLTEKEIARIVLDQAPEMVALASEISEIYFFGAGCSSPDRHEIVSNALSQHFPKSYISVDSDLLGCAYATCGHEKGICCVMGTGSNISYFDGESIYDGQHGLGFVLGDEGSGTWFGKKLITDFLYGNMPHDISLKFNRAYHLNKEIVIKNVYQKPNANTYLASFSKFVSEIKETEYGHAMLVDGLVEFIESNIKSYPEYHKYKCHFVGSIAYSFADELTSLCHLHGVKTGKIIKQPIHDLMAFVLKRNEMATEE</sequence>
<dbReference type="KEGG" id="muh:HYN43_023430"/>
<dbReference type="EMBL" id="CP032869">
    <property type="protein sequence ID" value="AYL98059.1"/>
    <property type="molecule type" value="Genomic_DNA"/>
</dbReference>
<dbReference type="InterPro" id="IPR043129">
    <property type="entry name" value="ATPase_NBD"/>
</dbReference>
<dbReference type="Proteomes" id="UP000270046">
    <property type="component" value="Chromosome"/>
</dbReference>
<dbReference type="SUPFAM" id="SSF53067">
    <property type="entry name" value="Actin-like ATPase domain"/>
    <property type="match status" value="2"/>
</dbReference>
<dbReference type="Gene3D" id="1.10.720.160">
    <property type="match status" value="1"/>
</dbReference>
<organism evidence="1 2">
    <name type="scientific">Mucilaginibacter celer</name>
    <dbReference type="NCBI Taxonomy" id="2305508"/>
    <lineage>
        <taxon>Bacteria</taxon>
        <taxon>Pseudomonadati</taxon>
        <taxon>Bacteroidota</taxon>
        <taxon>Sphingobacteriia</taxon>
        <taxon>Sphingobacteriales</taxon>
        <taxon>Sphingobacteriaceae</taxon>
        <taxon>Mucilaginibacter</taxon>
    </lineage>
</organism>
<dbReference type="PANTHER" id="PTHR43190:SF3">
    <property type="entry name" value="N-ACETYL-D-GLUCOSAMINE KINASE"/>
    <property type="match status" value="1"/>
</dbReference>
<name>A0A494VUK2_9SPHI</name>
<protein>
    <submittedName>
        <fullName evidence="1">N-acetylglucosamine kinase</fullName>
    </submittedName>
</protein>
<keyword evidence="1" id="KW-0808">Transferase</keyword>
<dbReference type="CDD" id="cd24079">
    <property type="entry name" value="ASKHA_NBD_PG1100-like"/>
    <property type="match status" value="1"/>
</dbReference>
<reference evidence="1 2" key="1">
    <citation type="submission" date="2018-10" db="EMBL/GenBank/DDBJ databases">
        <title>Genome sequencing of Mucilaginibacter sp. HYN0043.</title>
        <authorList>
            <person name="Kim M."/>
            <person name="Yi H."/>
        </authorList>
    </citation>
    <scope>NUCLEOTIDE SEQUENCE [LARGE SCALE GENOMIC DNA]</scope>
    <source>
        <strain evidence="1 2">HYN0043</strain>
    </source>
</reference>
<proteinExistence type="predicted"/>
<keyword evidence="1" id="KW-0418">Kinase</keyword>
<dbReference type="InterPro" id="IPR052519">
    <property type="entry name" value="Euk-type_GlcNAc_Kinase"/>
</dbReference>
<dbReference type="Gene3D" id="3.30.420.40">
    <property type="match status" value="2"/>
</dbReference>
<evidence type="ECO:0000313" key="2">
    <source>
        <dbReference type="Proteomes" id="UP000270046"/>
    </source>
</evidence>
<dbReference type="AlphaFoldDB" id="A0A494VUK2"/>
<dbReference type="RefSeq" id="WP_119406341.1">
    <property type="nucleotide sequence ID" value="NZ_CP032869.1"/>
</dbReference>
<accession>A0A494VUK2</accession>
<dbReference type="PANTHER" id="PTHR43190">
    <property type="entry name" value="N-ACETYL-D-GLUCOSAMINE KINASE"/>
    <property type="match status" value="1"/>
</dbReference>
<evidence type="ECO:0000313" key="1">
    <source>
        <dbReference type="EMBL" id="AYL98059.1"/>
    </source>
</evidence>
<dbReference type="GO" id="GO:0016301">
    <property type="term" value="F:kinase activity"/>
    <property type="evidence" value="ECO:0007669"/>
    <property type="project" value="UniProtKB-KW"/>
</dbReference>